<comment type="caution">
    <text evidence="2">The sequence shown here is derived from an EMBL/GenBank/DDBJ whole genome shotgun (WGS) entry which is preliminary data.</text>
</comment>
<reference evidence="3" key="1">
    <citation type="journal article" date="2018" name="Gigascience">
        <title>Genome assembly of the Pink Ipe (Handroanthus impetiginosus, Bignoniaceae), a highly valued, ecologically keystone Neotropical timber forest tree.</title>
        <authorList>
            <person name="Silva-Junior O.B."/>
            <person name="Grattapaglia D."/>
            <person name="Novaes E."/>
            <person name="Collevatti R.G."/>
        </authorList>
    </citation>
    <scope>NUCLEOTIDE SEQUENCE [LARGE SCALE GENOMIC DNA]</scope>
    <source>
        <strain evidence="3">cv. UFG-1</strain>
    </source>
</reference>
<dbReference type="InterPro" id="IPR034628">
    <property type="entry name" value="MEX1/MEX1-like"/>
</dbReference>
<organism evidence="2 3">
    <name type="scientific">Handroanthus impetiginosus</name>
    <dbReference type="NCBI Taxonomy" id="429701"/>
    <lineage>
        <taxon>Eukaryota</taxon>
        <taxon>Viridiplantae</taxon>
        <taxon>Streptophyta</taxon>
        <taxon>Embryophyta</taxon>
        <taxon>Tracheophyta</taxon>
        <taxon>Spermatophyta</taxon>
        <taxon>Magnoliopsida</taxon>
        <taxon>eudicotyledons</taxon>
        <taxon>Gunneridae</taxon>
        <taxon>Pentapetalae</taxon>
        <taxon>asterids</taxon>
        <taxon>lamiids</taxon>
        <taxon>Lamiales</taxon>
        <taxon>Bignoniaceae</taxon>
        <taxon>Crescentiina</taxon>
        <taxon>Tabebuia alliance</taxon>
        <taxon>Handroanthus</taxon>
    </lineage>
</organism>
<keyword evidence="1" id="KW-0472">Membrane</keyword>
<name>A0A2G9I060_9LAMI</name>
<feature type="transmembrane region" description="Helical" evidence="1">
    <location>
        <begin position="73"/>
        <end position="95"/>
    </location>
</feature>
<protein>
    <submittedName>
        <fullName evidence="2">Uncharacterized protein</fullName>
    </submittedName>
</protein>
<dbReference type="STRING" id="429701.A0A2G9I060"/>
<proteinExistence type="predicted"/>
<dbReference type="GO" id="GO:0005363">
    <property type="term" value="F:maltose transmembrane transporter activity"/>
    <property type="evidence" value="ECO:0007669"/>
    <property type="project" value="TreeGrafter"/>
</dbReference>
<keyword evidence="1" id="KW-0812">Transmembrane</keyword>
<dbReference type="OrthoDB" id="8048523at2759"/>
<sequence length="132" mass="15082">MFTGLLWNLSLLSYFMKKREAEAVVVQMMGLLSINGFPHFIATLIVIACGRILIFMNYFHLLVPEIWHFGEELITMAWLSALPKVIWYTFVLYIPNTVLPSLISFVTAMIVVVMVSIMFLICLNAEISTMTN</sequence>
<gene>
    <name evidence="2" type="ORF">CDL12_04116</name>
</gene>
<evidence type="ECO:0000256" key="1">
    <source>
        <dbReference type="SAM" id="Phobius"/>
    </source>
</evidence>
<dbReference type="EMBL" id="NKXS01000613">
    <property type="protein sequence ID" value="PIN23152.1"/>
    <property type="molecule type" value="Genomic_DNA"/>
</dbReference>
<keyword evidence="3" id="KW-1185">Reference proteome</keyword>
<keyword evidence="1" id="KW-1133">Transmembrane helix</keyword>
<accession>A0A2G9I060</accession>
<dbReference type="Proteomes" id="UP000231279">
    <property type="component" value="Unassembled WGS sequence"/>
</dbReference>
<evidence type="ECO:0000313" key="2">
    <source>
        <dbReference type="EMBL" id="PIN23152.1"/>
    </source>
</evidence>
<dbReference type="AlphaFoldDB" id="A0A2G9I060"/>
<dbReference type="PANTHER" id="PTHR34809">
    <property type="entry name" value="MALTOSE EXCESS PROTEIN 1, CHLOROPLASTIC-RELATED"/>
    <property type="match status" value="1"/>
</dbReference>
<feature type="transmembrane region" description="Helical" evidence="1">
    <location>
        <begin position="39"/>
        <end position="61"/>
    </location>
</feature>
<dbReference type="GO" id="GO:0009941">
    <property type="term" value="C:chloroplast envelope"/>
    <property type="evidence" value="ECO:0007669"/>
    <property type="project" value="TreeGrafter"/>
</dbReference>
<feature type="transmembrane region" description="Helical" evidence="1">
    <location>
        <begin position="101"/>
        <end position="123"/>
    </location>
</feature>
<evidence type="ECO:0000313" key="3">
    <source>
        <dbReference type="Proteomes" id="UP000231279"/>
    </source>
</evidence>
<dbReference type="PANTHER" id="PTHR34809:SF1">
    <property type="entry name" value="MALTOSE EXCESS PROTEIN 1, CHLOROPLASTIC-RELATED"/>
    <property type="match status" value="1"/>
</dbReference>